<accession>A0A2D1AFC0</accession>
<dbReference type="Proteomes" id="UP000290797">
    <property type="component" value="Segment"/>
</dbReference>
<dbReference type="SMART" id="SM00986">
    <property type="entry name" value="UDG"/>
    <property type="match status" value="1"/>
</dbReference>
<proteinExistence type="inferred from homology"/>
<protein>
    <submittedName>
        <fullName evidence="8">Uracil DNA glycosylase</fullName>
    </submittedName>
</protein>
<dbReference type="InterPro" id="IPR002043">
    <property type="entry name" value="UDG_fam1"/>
</dbReference>
<dbReference type="EMBL" id="MF385016">
    <property type="protein sequence ID" value="ATA58275.1"/>
    <property type="molecule type" value="Genomic_DNA"/>
</dbReference>
<dbReference type="SUPFAM" id="SSF52141">
    <property type="entry name" value="Uracil-DNA glycosylase-like"/>
    <property type="match status" value="1"/>
</dbReference>
<keyword evidence="9" id="KW-1185">Reference proteome</keyword>
<dbReference type="PANTHER" id="PTHR11264:SF0">
    <property type="entry name" value="URACIL-DNA GLYCOSYLASE"/>
    <property type="match status" value="1"/>
</dbReference>
<reference evidence="8" key="1">
    <citation type="journal article" date="2018" name="Virology">
        <title>Isolation, characterization and prevalence of a novel Gammaherpesvirus in Eptesicus fuscus, the North American big brown bat.</title>
        <authorList>
            <person name="Subudhi S."/>
            <person name="Rapin N."/>
            <person name="Dorville N."/>
            <person name="Hill J.E."/>
            <person name="Town J."/>
            <person name="Willis C.K."/>
            <person name="Bollinger T.K."/>
            <person name="Misra V."/>
        </authorList>
    </citation>
    <scope>NUCLEOTIDE SEQUENCE</scope>
</reference>
<evidence type="ECO:0000256" key="4">
    <source>
        <dbReference type="ARBA" id="ARBA00022801"/>
    </source>
</evidence>
<sequence length="270" mass="30220">MDRWLEVHVWPHLDPQLDHADNIPSASNDGGAAGGLGDRDLLLSPAWLTFLNLTPFMRRRLSTLLKRVRELRESAVVYPPENQIMLWSYLCDPADIKVVILGQDPYHRGQANGVAFSVSRDKPVPPSLRNIFAELERSVPGFVAPSHGCLHEWGHQGVLLLNTVLTVEEGKPGSHFQLGWQWFTNYVIGSVSKELRNCVFMLWGSKALEKAALVDGRRHLVLKAQHPSPLAARNQGSIRSNPPFLGCNHFQLANQYLEDKGRGAVDWSLN</sequence>
<evidence type="ECO:0000256" key="3">
    <source>
        <dbReference type="ARBA" id="ARBA00022763"/>
    </source>
</evidence>
<feature type="active site" description="Proton acceptor" evidence="6">
    <location>
        <position position="104"/>
    </location>
</feature>
<dbReference type="NCBIfam" id="NF003592">
    <property type="entry name" value="PRK05254.1-5"/>
    <property type="match status" value="1"/>
</dbReference>
<comment type="similarity">
    <text evidence="1">Belongs to the uracil-DNA glycosylase (UDG) superfamily. UNG family.</text>
</comment>
<dbReference type="InterPro" id="IPR005122">
    <property type="entry name" value="Uracil-DNA_glycosylase-like"/>
</dbReference>
<dbReference type="GO" id="GO:0097510">
    <property type="term" value="P:base-excision repair, AP site formation via deaminated base removal"/>
    <property type="evidence" value="ECO:0007669"/>
    <property type="project" value="TreeGrafter"/>
</dbReference>
<dbReference type="PANTHER" id="PTHR11264">
    <property type="entry name" value="URACIL-DNA GLYCOSYLASE"/>
    <property type="match status" value="1"/>
</dbReference>
<evidence type="ECO:0000256" key="2">
    <source>
        <dbReference type="ARBA" id="ARBA00022562"/>
    </source>
</evidence>
<evidence type="ECO:0000259" key="7">
    <source>
        <dbReference type="SMART" id="SM00986"/>
    </source>
</evidence>
<dbReference type="HAMAP" id="MF_00148">
    <property type="entry name" value="UDG"/>
    <property type="match status" value="1"/>
</dbReference>
<organism evidence="8">
    <name type="scientific">vespertilionid gammaherpesvirus 3</name>
    <dbReference type="NCBI Taxonomy" id="2846598"/>
    <lineage>
        <taxon>Viruses</taxon>
        <taxon>Duplodnaviria</taxon>
        <taxon>Heunggongvirae</taxon>
        <taxon>Peploviricota</taxon>
        <taxon>Herviviricetes</taxon>
        <taxon>Herpesvirales</taxon>
        <taxon>Orthoherpesviridae</taxon>
        <taxon>Gammaherpesvirinae</taxon>
        <taxon>Patagivirus</taxon>
        <taxon>Patagivirus vespertilionidgamma3</taxon>
    </lineage>
</organism>
<dbReference type="PROSITE" id="PS00130">
    <property type="entry name" value="U_DNA_GLYCOSYLASE"/>
    <property type="match status" value="1"/>
</dbReference>
<feature type="domain" description="Uracil-DNA glycosylase-like" evidence="7">
    <location>
        <begin position="89"/>
        <end position="257"/>
    </location>
</feature>
<dbReference type="NCBIfam" id="TIGR00628">
    <property type="entry name" value="ung"/>
    <property type="match status" value="1"/>
</dbReference>
<dbReference type="NCBIfam" id="NF003588">
    <property type="entry name" value="PRK05254.1-1"/>
    <property type="match status" value="1"/>
</dbReference>
<dbReference type="GO" id="GO:0004844">
    <property type="term" value="F:uracil DNA N-glycosylase activity"/>
    <property type="evidence" value="ECO:0007669"/>
    <property type="project" value="InterPro"/>
</dbReference>
<dbReference type="NCBIfam" id="NF003589">
    <property type="entry name" value="PRK05254.1-2"/>
    <property type="match status" value="1"/>
</dbReference>
<evidence type="ECO:0000313" key="9">
    <source>
        <dbReference type="Proteomes" id="UP000290797"/>
    </source>
</evidence>
<dbReference type="CDD" id="cd10027">
    <property type="entry name" value="UDG-F1-like"/>
    <property type="match status" value="1"/>
</dbReference>
<dbReference type="InterPro" id="IPR036895">
    <property type="entry name" value="Uracil-DNA_glycosylase-like_sf"/>
</dbReference>
<evidence type="ECO:0000256" key="5">
    <source>
        <dbReference type="ARBA" id="ARBA00023204"/>
    </source>
</evidence>
<keyword evidence="5" id="KW-0234">DNA repair</keyword>
<dbReference type="InterPro" id="IPR018085">
    <property type="entry name" value="Ura-DNA_Glyclase_AS"/>
</dbReference>
<evidence type="ECO:0000256" key="1">
    <source>
        <dbReference type="ARBA" id="ARBA00008184"/>
    </source>
</evidence>
<keyword evidence="3" id="KW-0227">DNA damage</keyword>
<keyword evidence="2" id="KW-1048">Host nucleus</keyword>
<dbReference type="Gene3D" id="3.40.470.10">
    <property type="entry name" value="Uracil-DNA glycosylase-like domain"/>
    <property type="match status" value="1"/>
</dbReference>
<evidence type="ECO:0000313" key="8">
    <source>
        <dbReference type="EMBL" id="ATA58275.1"/>
    </source>
</evidence>
<dbReference type="SMART" id="SM00987">
    <property type="entry name" value="UreE_C"/>
    <property type="match status" value="1"/>
</dbReference>
<evidence type="ECO:0000256" key="6">
    <source>
        <dbReference type="PROSITE-ProRule" id="PRU10072"/>
    </source>
</evidence>
<dbReference type="Pfam" id="PF03167">
    <property type="entry name" value="UDG"/>
    <property type="match status" value="1"/>
</dbReference>
<dbReference type="OrthoDB" id="11388at10239"/>
<name>A0A2D1AFC0_9GAMA</name>
<keyword evidence="4" id="KW-0378">Hydrolase</keyword>